<dbReference type="InterPro" id="IPR018253">
    <property type="entry name" value="DnaJ_domain_CS"/>
</dbReference>
<comment type="caution">
    <text evidence="3">The sequence shown here is derived from an EMBL/GenBank/DDBJ whole genome shotgun (WGS) entry which is preliminary data.</text>
</comment>
<keyword evidence="4" id="KW-1185">Reference proteome</keyword>
<feature type="compositionally biased region" description="Basic and acidic residues" evidence="1">
    <location>
        <begin position="486"/>
        <end position="513"/>
    </location>
</feature>
<accession>A0ABR4PPG0</accession>
<feature type="region of interest" description="Disordered" evidence="1">
    <location>
        <begin position="63"/>
        <end position="569"/>
    </location>
</feature>
<proteinExistence type="predicted"/>
<feature type="compositionally biased region" description="Basic and acidic residues" evidence="1">
    <location>
        <begin position="342"/>
        <end position="355"/>
    </location>
</feature>
<dbReference type="EMBL" id="JBFCZG010000003">
    <property type="protein sequence ID" value="KAL3425184.1"/>
    <property type="molecule type" value="Genomic_DNA"/>
</dbReference>
<feature type="compositionally biased region" description="Basic and acidic residues" evidence="1">
    <location>
        <begin position="204"/>
        <end position="235"/>
    </location>
</feature>
<feature type="compositionally biased region" description="Polar residues" evidence="1">
    <location>
        <begin position="521"/>
        <end position="537"/>
    </location>
</feature>
<dbReference type="Proteomes" id="UP001629113">
    <property type="component" value="Unassembled WGS sequence"/>
</dbReference>
<dbReference type="InterPro" id="IPR036869">
    <property type="entry name" value="J_dom_sf"/>
</dbReference>
<dbReference type="Gene3D" id="1.10.287.110">
    <property type="entry name" value="DnaJ domain"/>
    <property type="match status" value="1"/>
</dbReference>
<reference evidence="3 4" key="1">
    <citation type="submission" date="2024-06" db="EMBL/GenBank/DDBJ databases">
        <title>Complete genome of Phlyctema vagabunda strain 19-DSS-EL-015.</title>
        <authorList>
            <person name="Fiorenzani C."/>
        </authorList>
    </citation>
    <scope>NUCLEOTIDE SEQUENCE [LARGE SCALE GENOMIC DNA]</scope>
    <source>
        <strain evidence="3 4">19-DSS-EL-015</strain>
    </source>
</reference>
<evidence type="ECO:0000256" key="1">
    <source>
        <dbReference type="SAM" id="MobiDB-lite"/>
    </source>
</evidence>
<feature type="compositionally biased region" description="Pro residues" evidence="1">
    <location>
        <begin position="82"/>
        <end position="96"/>
    </location>
</feature>
<dbReference type="CDD" id="cd06257">
    <property type="entry name" value="DnaJ"/>
    <property type="match status" value="1"/>
</dbReference>
<evidence type="ECO:0000313" key="4">
    <source>
        <dbReference type="Proteomes" id="UP001629113"/>
    </source>
</evidence>
<gene>
    <name evidence="3" type="ORF">PVAG01_04465</name>
</gene>
<dbReference type="Pfam" id="PF00226">
    <property type="entry name" value="DnaJ"/>
    <property type="match status" value="1"/>
</dbReference>
<dbReference type="SUPFAM" id="SSF46565">
    <property type="entry name" value="Chaperone J-domain"/>
    <property type="match status" value="1"/>
</dbReference>
<feature type="compositionally biased region" description="Polar residues" evidence="1">
    <location>
        <begin position="299"/>
        <end position="313"/>
    </location>
</feature>
<feature type="domain" description="J" evidence="2">
    <location>
        <begin position="1"/>
        <end position="52"/>
    </location>
</feature>
<dbReference type="InterPro" id="IPR001623">
    <property type="entry name" value="DnaJ_domain"/>
</dbReference>
<evidence type="ECO:0000259" key="2">
    <source>
        <dbReference type="PROSITE" id="PS50076"/>
    </source>
</evidence>
<feature type="compositionally biased region" description="Basic and acidic residues" evidence="1">
    <location>
        <begin position="390"/>
        <end position="409"/>
    </location>
</feature>
<organism evidence="3 4">
    <name type="scientific">Phlyctema vagabunda</name>
    <dbReference type="NCBI Taxonomy" id="108571"/>
    <lineage>
        <taxon>Eukaryota</taxon>
        <taxon>Fungi</taxon>
        <taxon>Dikarya</taxon>
        <taxon>Ascomycota</taxon>
        <taxon>Pezizomycotina</taxon>
        <taxon>Leotiomycetes</taxon>
        <taxon>Helotiales</taxon>
        <taxon>Dermateaceae</taxon>
        <taxon>Phlyctema</taxon>
    </lineage>
</organism>
<protein>
    <submittedName>
        <fullName evidence="3">Molecular chaperone DnaJ</fullName>
    </submittedName>
</protein>
<feature type="compositionally biased region" description="Basic and acidic residues" evidence="1">
    <location>
        <begin position="99"/>
        <end position="109"/>
    </location>
</feature>
<dbReference type="PROSITE" id="PS00636">
    <property type="entry name" value="DNAJ_1"/>
    <property type="match status" value="1"/>
</dbReference>
<feature type="compositionally biased region" description="Basic and acidic residues" evidence="1">
    <location>
        <begin position="244"/>
        <end position="262"/>
    </location>
</feature>
<evidence type="ECO:0000313" key="3">
    <source>
        <dbReference type="EMBL" id="KAL3425184.1"/>
    </source>
</evidence>
<sequence length="622" mass="71104">MAAHRKLVLKCHPDKVQDAALKAIKQDEFQKVQQAYELLSDDTRRSNYDDQVKLFELRKEMGRGVPTSRSNPFEFEVKIPTRPKPTPAATYAPPPSAKTYERPIPRSYEDIYEPPRATARASKSQEYERKRPSVRDDERLRKERRDDEERDREREREREKDRARYEKDLRRAEKSKKKEKESKDRKKNADDKYARAAYVEESSDDYHTSARPRATEKKSSASSKQRMEEDIRARNAEAAQAAAEKLRQDSERTRKMNDHKDFAAQYMQAARRKVQPPIEEEFEPRRPLQRAETYAVPPSSYNIRYATPTQPAQYSDDDTPRRSSARSSSRRASEATKTSSSRTRDTKVSSKESRRSPPTARDAYIVEPPSPPPIKKPSLQSHSSAPPTISRKEPARSKTMEPQFIRKESVAPPPLPRAQTFQAGDRGHGSKLKQARNMSSDDSDSDAPVYTSSKVRSPSPPKYRHAAPEPTRYIIDNGRSVPVRAHRSELREESYSDPRDRSESPRGGRHPEQSRPPITRSGGTRQAPRSSSHSQAYYTPDPPEPVIVSAPRPKMAPRESSYRGSSVKVPTASYQEVKYAPSYGPEHVVYTPTVPDQYRRAETARGYDSYPSVRGERVGLYA</sequence>
<name>A0ABR4PPG0_9HELO</name>
<dbReference type="PROSITE" id="PS50076">
    <property type="entry name" value="DNAJ_2"/>
    <property type="match status" value="1"/>
</dbReference>
<feature type="compositionally biased region" description="Basic and acidic residues" evidence="1">
    <location>
        <begin position="123"/>
        <end position="194"/>
    </location>
</feature>